<reference evidence="3" key="1">
    <citation type="journal article" date="2020" name="Stud. Mycol.">
        <title>101 Dothideomycetes genomes: a test case for predicting lifestyles and emergence of pathogens.</title>
        <authorList>
            <person name="Haridas S."/>
            <person name="Albert R."/>
            <person name="Binder M."/>
            <person name="Bloem J."/>
            <person name="Labutti K."/>
            <person name="Salamov A."/>
            <person name="Andreopoulos B."/>
            <person name="Baker S."/>
            <person name="Barry K."/>
            <person name="Bills G."/>
            <person name="Bluhm B."/>
            <person name="Cannon C."/>
            <person name="Castanera R."/>
            <person name="Culley D."/>
            <person name="Daum C."/>
            <person name="Ezra D."/>
            <person name="Gonzalez J."/>
            <person name="Henrissat B."/>
            <person name="Kuo A."/>
            <person name="Liang C."/>
            <person name="Lipzen A."/>
            <person name="Lutzoni F."/>
            <person name="Magnuson J."/>
            <person name="Mondo S."/>
            <person name="Nolan M."/>
            <person name="Ohm R."/>
            <person name="Pangilinan J."/>
            <person name="Park H.-J."/>
            <person name="Ramirez L."/>
            <person name="Alfaro M."/>
            <person name="Sun H."/>
            <person name="Tritt A."/>
            <person name="Yoshinaga Y."/>
            <person name="Zwiers L.-H."/>
            <person name="Turgeon B."/>
            <person name="Goodwin S."/>
            <person name="Spatafora J."/>
            <person name="Crous P."/>
            <person name="Grigoriev I."/>
        </authorList>
    </citation>
    <scope>NUCLEOTIDE SEQUENCE</scope>
    <source>
        <strain evidence="3">CBS 109.77</strain>
    </source>
</reference>
<keyword evidence="1" id="KW-0812">Transmembrane</keyword>
<feature type="transmembrane region" description="Helical" evidence="1">
    <location>
        <begin position="68"/>
        <end position="88"/>
    </location>
</feature>
<keyword evidence="4" id="KW-1185">Reference proteome</keyword>
<name>A0A6A6X5Y9_9PLEO</name>
<sequence length="89" mass="10253">MLNGFFLSLLPFRVVLVQTPLPPPTKKEKRIKLPSCKWCFRTSITHAPCYLSPKMQQTSRWNSQRSSIAAYLFVGLFVCWFACLLVCLV</sequence>
<feature type="chain" id="PRO_5025686662" description="LITAF domain-containing protein" evidence="2">
    <location>
        <begin position="18"/>
        <end position="89"/>
    </location>
</feature>
<gene>
    <name evidence="3" type="ORF">K505DRAFT_62439</name>
</gene>
<dbReference type="Proteomes" id="UP000799757">
    <property type="component" value="Unassembled WGS sequence"/>
</dbReference>
<evidence type="ECO:0000313" key="3">
    <source>
        <dbReference type="EMBL" id="KAF2791742.1"/>
    </source>
</evidence>
<evidence type="ECO:0000256" key="1">
    <source>
        <dbReference type="SAM" id="Phobius"/>
    </source>
</evidence>
<evidence type="ECO:0008006" key="5">
    <source>
        <dbReference type="Google" id="ProtNLM"/>
    </source>
</evidence>
<dbReference type="EMBL" id="MU002004">
    <property type="protein sequence ID" value="KAF2791742.1"/>
    <property type="molecule type" value="Genomic_DNA"/>
</dbReference>
<keyword evidence="1" id="KW-0472">Membrane</keyword>
<accession>A0A6A6X5Y9</accession>
<dbReference type="AlphaFoldDB" id="A0A6A6X5Y9"/>
<evidence type="ECO:0000313" key="4">
    <source>
        <dbReference type="Proteomes" id="UP000799757"/>
    </source>
</evidence>
<keyword evidence="1" id="KW-1133">Transmembrane helix</keyword>
<feature type="signal peptide" evidence="2">
    <location>
        <begin position="1"/>
        <end position="17"/>
    </location>
</feature>
<evidence type="ECO:0000256" key="2">
    <source>
        <dbReference type="SAM" id="SignalP"/>
    </source>
</evidence>
<protein>
    <recommendedName>
        <fullName evidence="5">LITAF domain-containing protein</fullName>
    </recommendedName>
</protein>
<keyword evidence="2" id="KW-0732">Signal</keyword>
<proteinExistence type="predicted"/>
<organism evidence="3 4">
    <name type="scientific">Melanomma pulvis-pyrius CBS 109.77</name>
    <dbReference type="NCBI Taxonomy" id="1314802"/>
    <lineage>
        <taxon>Eukaryota</taxon>
        <taxon>Fungi</taxon>
        <taxon>Dikarya</taxon>
        <taxon>Ascomycota</taxon>
        <taxon>Pezizomycotina</taxon>
        <taxon>Dothideomycetes</taxon>
        <taxon>Pleosporomycetidae</taxon>
        <taxon>Pleosporales</taxon>
        <taxon>Melanommataceae</taxon>
        <taxon>Melanomma</taxon>
    </lineage>
</organism>